<sequence>MLLTGRADERRALEALVERARNGLAGVAVLLGEAGIGKTVLLDDAASAEDVRVLRVTGVEAEARFPYAALHRLLVPVFSDAESLPPRLRTALFVAIGLAEGPADPVAVGLAVLSLLDRMADRAPVLACVDDAQWVDIDSLATLAFVARRVHAERIVLLFASRAEVPELAGLPVTEIAGLPEADALALLGEVVADPVDPQVATRIVAATGGNPLALTDLGRELSAAQLAGGLLTPDPLPIGGRLERHYRAQVDALPEASRVWLLLAAAEPSGDLGYVTAAATGLGLGPDASGPAESARLIDLRDGLRFRHPLVRSAVYGGATSVERRAAHTALAGATDRPDDADRLAWHRAASVTGPDEDVAAGLERSAEAAARRGGVAASAAFLARAADVTPAGPRRARRLLVAAESALVAGTPIRVETLLDAVAPTDLSPVDLARVGAVRGAARHARGLENAFAERARLELAAARAYRTEEPERARDALLEAFESLTSADHLMAGTTPRELAAEALGLLAETGVRGPADVLLEGFARFLTDGIERAVPFLRRVGDVLLDPATPDALVRSRYTCGVTIHNMLWEERIQSAIIRRAIEASRAAGALWELNSALFCELMHETNLGDLANADAVRLESHQVRASIQATDEMWDLYLVPELLGWHADLPDLDQTLGTSLASATWLGSGAMVSSARIGTAVLALGRGDHETAYTETAGVIADDTTGMHTRVLPLLVESAVRTGRTEEAERAFATQESRAKAAGSTWGLGLLARSRALLTPDDAAEEHYREALSVLAGTRAVSDLARTHLLYGQWLRRRLRRRDAREHLSAAVGLFEGMRATAFAARAAHELASTGGRRTAPRGTGAAYLLTPQELAIAGLAAGGATNAEIGARLFLTAHTVAYHLRKVFQKLGVSSRRRLAESLASHDSES</sequence>
<dbReference type="Gene3D" id="1.10.10.10">
    <property type="entry name" value="Winged helix-like DNA-binding domain superfamily/Winged helix DNA-binding domain"/>
    <property type="match status" value="1"/>
</dbReference>
<dbReference type="GO" id="GO:0005737">
    <property type="term" value="C:cytoplasm"/>
    <property type="evidence" value="ECO:0007669"/>
    <property type="project" value="TreeGrafter"/>
</dbReference>
<dbReference type="InterPro" id="IPR041664">
    <property type="entry name" value="AAA_16"/>
</dbReference>
<accession>A0A3N1CX38</accession>
<gene>
    <name evidence="4" type="ORF">EDD29_3414</name>
</gene>
<protein>
    <submittedName>
        <fullName evidence="4">Putative ATPase</fullName>
    </submittedName>
</protein>
<organism evidence="4 5">
    <name type="scientific">Actinocorallia herbida</name>
    <dbReference type="NCBI Taxonomy" id="58109"/>
    <lineage>
        <taxon>Bacteria</taxon>
        <taxon>Bacillati</taxon>
        <taxon>Actinomycetota</taxon>
        <taxon>Actinomycetes</taxon>
        <taxon>Streptosporangiales</taxon>
        <taxon>Thermomonosporaceae</taxon>
        <taxon>Actinocorallia</taxon>
    </lineage>
</organism>
<evidence type="ECO:0000313" key="4">
    <source>
        <dbReference type="EMBL" id="ROO85863.1"/>
    </source>
</evidence>
<dbReference type="EMBL" id="RJKE01000001">
    <property type="protein sequence ID" value="ROO85863.1"/>
    <property type="molecule type" value="Genomic_DNA"/>
</dbReference>
<dbReference type="SMART" id="SM00421">
    <property type="entry name" value="HTH_LUXR"/>
    <property type="match status" value="1"/>
</dbReference>
<dbReference type="AlphaFoldDB" id="A0A3N1CX38"/>
<keyword evidence="2" id="KW-0067">ATP-binding</keyword>
<dbReference type="PRINTS" id="PR00038">
    <property type="entry name" value="HTHLUXR"/>
</dbReference>
<dbReference type="GO" id="GO:0004016">
    <property type="term" value="F:adenylate cyclase activity"/>
    <property type="evidence" value="ECO:0007669"/>
    <property type="project" value="TreeGrafter"/>
</dbReference>
<dbReference type="InterPro" id="IPR000792">
    <property type="entry name" value="Tscrpt_reg_LuxR_C"/>
</dbReference>
<evidence type="ECO:0000256" key="2">
    <source>
        <dbReference type="ARBA" id="ARBA00022840"/>
    </source>
</evidence>
<dbReference type="PANTHER" id="PTHR16305">
    <property type="entry name" value="TESTICULAR SOLUBLE ADENYLYL CYCLASE"/>
    <property type="match status" value="1"/>
</dbReference>
<dbReference type="InterPro" id="IPR036388">
    <property type="entry name" value="WH-like_DNA-bd_sf"/>
</dbReference>
<keyword evidence="5" id="KW-1185">Reference proteome</keyword>
<evidence type="ECO:0000256" key="1">
    <source>
        <dbReference type="ARBA" id="ARBA00022741"/>
    </source>
</evidence>
<comment type="caution">
    <text evidence="4">The sequence shown here is derived from an EMBL/GenBank/DDBJ whole genome shotgun (WGS) entry which is preliminary data.</text>
</comment>
<dbReference type="PROSITE" id="PS50043">
    <property type="entry name" value="HTH_LUXR_2"/>
    <property type="match status" value="1"/>
</dbReference>
<dbReference type="SUPFAM" id="SSF46894">
    <property type="entry name" value="C-terminal effector domain of the bipartite response regulators"/>
    <property type="match status" value="1"/>
</dbReference>
<dbReference type="InterPro" id="IPR027417">
    <property type="entry name" value="P-loop_NTPase"/>
</dbReference>
<dbReference type="PANTHER" id="PTHR16305:SF35">
    <property type="entry name" value="TRANSCRIPTIONAL ACTIVATOR DOMAIN"/>
    <property type="match status" value="1"/>
</dbReference>
<evidence type="ECO:0000259" key="3">
    <source>
        <dbReference type="PROSITE" id="PS50043"/>
    </source>
</evidence>
<dbReference type="Pfam" id="PF00196">
    <property type="entry name" value="GerE"/>
    <property type="match status" value="1"/>
</dbReference>
<dbReference type="GO" id="GO:0003677">
    <property type="term" value="F:DNA binding"/>
    <property type="evidence" value="ECO:0007669"/>
    <property type="project" value="InterPro"/>
</dbReference>
<dbReference type="GO" id="GO:0005524">
    <property type="term" value="F:ATP binding"/>
    <property type="evidence" value="ECO:0007669"/>
    <property type="project" value="UniProtKB-KW"/>
</dbReference>
<feature type="domain" description="HTH luxR-type" evidence="3">
    <location>
        <begin position="848"/>
        <end position="913"/>
    </location>
</feature>
<dbReference type="OrthoDB" id="483at2"/>
<proteinExistence type="predicted"/>
<dbReference type="Proteomes" id="UP000272400">
    <property type="component" value="Unassembled WGS sequence"/>
</dbReference>
<keyword evidence="1" id="KW-0547">Nucleotide-binding</keyword>
<dbReference type="SUPFAM" id="SSF52540">
    <property type="entry name" value="P-loop containing nucleoside triphosphate hydrolases"/>
    <property type="match status" value="1"/>
</dbReference>
<evidence type="ECO:0000313" key="5">
    <source>
        <dbReference type="Proteomes" id="UP000272400"/>
    </source>
</evidence>
<name>A0A3N1CX38_9ACTN</name>
<reference evidence="4 5" key="1">
    <citation type="submission" date="2018-11" db="EMBL/GenBank/DDBJ databases">
        <title>Sequencing the genomes of 1000 actinobacteria strains.</title>
        <authorList>
            <person name="Klenk H.-P."/>
        </authorList>
    </citation>
    <scope>NUCLEOTIDE SEQUENCE [LARGE SCALE GENOMIC DNA]</scope>
    <source>
        <strain evidence="4 5">DSM 44254</strain>
    </source>
</reference>
<dbReference type="InterPro" id="IPR016032">
    <property type="entry name" value="Sig_transdc_resp-reg_C-effctor"/>
</dbReference>
<dbReference type="GO" id="GO:0006355">
    <property type="term" value="P:regulation of DNA-templated transcription"/>
    <property type="evidence" value="ECO:0007669"/>
    <property type="project" value="InterPro"/>
</dbReference>
<dbReference type="Pfam" id="PF13191">
    <property type="entry name" value="AAA_16"/>
    <property type="match status" value="1"/>
</dbReference>
<dbReference type="RefSeq" id="WP_123665317.1">
    <property type="nucleotide sequence ID" value="NZ_RJKE01000001.1"/>
</dbReference>